<protein>
    <submittedName>
        <fullName evidence="3">Nodule Cysteine-Rich (NCR) secreted peptide</fullName>
    </submittedName>
    <submittedName>
        <fullName evidence="4">Putative Late nodulin</fullName>
    </submittedName>
</protein>
<evidence type="ECO:0000259" key="2">
    <source>
        <dbReference type="Pfam" id="PF07127"/>
    </source>
</evidence>
<dbReference type="PaxDb" id="3880-AES75848"/>
<feature type="signal peptide" evidence="1">
    <location>
        <begin position="1"/>
        <end position="22"/>
    </location>
</feature>
<feature type="chain" id="PRO_5014573749" evidence="1">
    <location>
        <begin position="23"/>
        <end position="58"/>
    </location>
</feature>
<reference evidence="3 6" key="2">
    <citation type="journal article" date="2014" name="BMC Genomics">
        <title>An improved genome release (version Mt4.0) for the model legume Medicago truncatula.</title>
        <authorList>
            <person name="Tang H."/>
            <person name="Krishnakumar V."/>
            <person name="Bidwell S."/>
            <person name="Rosen B."/>
            <person name="Chan A."/>
            <person name="Zhou S."/>
            <person name="Gentzbittel L."/>
            <person name="Childs K.L."/>
            <person name="Yandell M."/>
            <person name="Gundlach H."/>
            <person name="Mayer K.F."/>
            <person name="Schwartz D.C."/>
            <person name="Town C.D."/>
        </authorList>
    </citation>
    <scope>GENOME REANNOTATION</scope>
    <source>
        <strain evidence="5 6">cv. Jemalong A17</strain>
    </source>
</reference>
<accession>G7KNA5</accession>
<dbReference type="AlphaFoldDB" id="G7KNA5"/>
<reference evidence="3 6" key="1">
    <citation type="journal article" date="2011" name="Nature">
        <title>The Medicago genome provides insight into the evolution of rhizobial symbioses.</title>
        <authorList>
            <person name="Young N.D."/>
            <person name="Debelle F."/>
            <person name="Oldroyd G.E."/>
            <person name="Geurts R."/>
            <person name="Cannon S.B."/>
            <person name="Udvardi M.K."/>
            <person name="Benedito V.A."/>
            <person name="Mayer K.F."/>
            <person name="Gouzy J."/>
            <person name="Schoof H."/>
            <person name="Van de Peer Y."/>
            <person name="Proost S."/>
            <person name="Cook D.R."/>
            <person name="Meyers B.C."/>
            <person name="Spannagl M."/>
            <person name="Cheung F."/>
            <person name="De Mita S."/>
            <person name="Krishnakumar V."/>
            <person name="Gundlach H."/>
            <person name="Zhou S."/>
            <person name="Mudge J."/>
            <person name="Bharti A.K."/>
            <person name="Murray J.D."/>
            <person name="Naoumkina M.A."/>
            <person name="Rosen B."/>
            <person name="Silverstein K.A."/>
            <person name="Tang H."/>
            <person name="Rombauts S."/>
            <person name="Zhao P.X."/>
            <person name="Zhou P."/>
            <person name="Barbe V."/>
            <person name="Bardou P."/>
            <person name="Bechner M."/>
            <person name="Bellec A."/>
            <person name="Berger A."/>
            <person name="Berges H."/>
            <person name="Bidwell S."/>
            <person name="Bisseling T."/>
            <person name="Choisne N."/>
            <person name="Couloux A."/>
            <person name="Denny R."/>
            <person name="Deshpande S."/>
            <person name="Dai X."/>
            <person name="Doyle J.J."/>
            <person name="Dudez A.M."/>
            <person name="Farmer A.D."/>
            <person name="Fouteau S."/>
            <person name="Franken C."/>
            <person name="Gibelin C."/>
            <person name="Gish J."/>
            <person name="Goldstein S."/>
            <person name="Gonzalez A.J."/>
            <person name="Green P.J."/>
            <person name="Hallab A."/>
            <person name="Hartog M."/>
            <person name="Hua A."/>
            <person name="Humphray S.J."/>
            <person name="Jeong D.H."/>
            <person name="Jing Y."/>
            <person name="Jocker A."/>
            <person name="Kenton S.M."/>
            <person name="Kim D.J."/>
            <person name="Klee K."/>
            <person name="Lai H."/>
            <person name="Lang C."/>
            <person name="Lin S."/>
            <person name="Macmil S.L."/>
            <person name="Magdelenat G."/>
            <person name="Matthews L."/>
            <person name="McCorrison J."/>
            <person name="Monaghan E.L."/>
            <person name="Mun J.H."/>
            <person name="Najar F.Z."/>
            <person name="Nicholson C."/>
            <person name="Noirot C."/>
            <person name="O'Bleness M."/>
            <person name="Paule C.R."/>
            <person name="Poulain J."/>
            <person name="Prion F."/>
            <person name="Qin B."/>
            <person name="Qu C."/>
            <person name="Retzel E.F."/>
            <person name="Riddle C."/>
            <person name="Sallet E."/>
            <person name="Samain S."/>
            <person name="Samson N."/>
            <person name="Sanders I."/>
            <person name="Saurat O."/>
            <person name="Scarpelli C."/>
            <person name="Schiex T."/>
            <person name="Segurens B."/>
            <person name="Severin A.J."/>
            <person name="Sherrier D.J."/>
            <person name="Shi R."/>
            <person name="Sims S."/>
            <person name="Singer S.R."/>
            <person name="Sinharoy S."/>
            <person name="Sterck L."/>
            <person name="Viollet A."/>
            <person name="Wang B.B."/>
            <person name="Wang K."/>
            <person name="Wang M."/>
            <person name="Wang X."/>
            <person name="Warfsmann J."/>
            <person name="Weissenbach J."/>
            <person name="White D.D."/>
            <person name="White J.D."/>
            <person name="Wiley G.B."/>
            <person name="Wincker P."/>
            <person name="Xing Y."/>
            <person name="Yang L."/>
            <person name="Yao Z."/>
            <person name="Ying F."/>
            <person name="Zhai J."/>
            <person name="Zhou L."/>
            <person name="Zuber A."/>
            <person name="Denarie J."/>
            <person name="Dixon R.A."/>
            <person name="May G.D."/>
            <person name="Schwartz D.C."/>
            <person name="Rogers J."/>
            <person name="Quetier F."/>
            <person name="Town C.D."/>
            <person name="Roe B.A."/>
        </authorList>
    </citation>
    <scope>NUCLEOTIDE SEQUENCE [LARGE SCALE GENOMIC DNA]</scope>
    <source>
        <strain evidence="3">A17</strain>
        <strain evidence="5 6">cv. Jemalong A17</strain>
    </source>
</reference>
<dbReference type="EMBL" id="CM001222">
    <property type="protein sequence ID" value="AES75848.1"/>
    <property type="molecule type" value="Genomic_DNA"/>
</dbReference>
<dbReference type="EMBL" id="PSQE01000006">
    <property type="protein sequence ID" value="RHN52086.1"/>
    <property type="molecule type" value="Genomic_DNA"/>
</dbReference>
<evidence type="ECO:0000256" key="1">
    <source>
        <dbReference type="SAM" id="SignalP"/>
    </source>
</evidence>
<dbReference type="EnsemblPlants" id="AES75848">
    <property type="protein sequence ID" value="AES75848"/>
    <property type="gene ID" value="MTR_6g060370"/>
</dbReference>
<evidence type="ECO:0000313" key="5">
    <source>
        <dbReference type="EnsemblPlants" id="AES75848"/>
    </source>
</evidence>
<dbReference type="Pfam" id="PF07127">
    <property type="entry name" value="Nodulin_late"/>
    <property type="match status" value="1"/>
</dbReference>
<evidence type="ECO:0000313" key="7">
    <source>
        <dbReference type="Proteomes" id="UP000265566"/>
    </source>
</evidence>
<dbReference type="HOGENOM" id="CLU_181053_6_1_1"/>
<evidence type="ECO:0000313" key="6">
    <source>
        <dbReference type="Proteomes" id="UP000002051"/>
    </source>
</evidence>
<evidence type="ECO:0000313" key="3">
    <source>
        <dbReference type="EMBL" id="AES75848.1"/>
    </source>
</evidence>
<proteinExistence type="predicted"/>
<evidence type="ECO:0000313" key="4">
    <source>
        <dbReference type="EMBL" id="RHN52086.1"/>
    </source>
</evidence>
<organism evidence="3 6">
    <name type="scientific">Medicago truncatula</name>
    <name type="common">Barrel medic</name>
    <name type="synonym">Medicago tribuloides</name>
    <dbReference type="NCBI Taxonomy" id="3880"/>
    <lineage>
        <taxon>Eukaryota</taxon>
        <taxon>Viridiplantae</taxon>
        <taxon>Streptophyta</taxon>
        <taxon>Embryophyta</taxon>
        <taxon>Tracheophyta</taxon>
        <taxon>Spermatophyta</taxon>
        <taxon>Magnoliopsida</taxon>
        <taxon>eudicotyledons</taxon>
        <taxon>Gunneridae</taxon>
        <taxon>Pentapetalae</taxon>
        <taxon>rosids</taxon>
        <taxon>fabids</taxon>
        <taxon>Fabales</taxon>
        <taxon>Fabaceae</taxon>
        <taxon>Papilionoideae</taxon>
        <taxon>50 kb inversion clade</taxon>
        <taxon>NPAAA clade</taxon>
        <taxon>Hologalegina</taxon>
        <taxon>IRL clade</taxon>
        <taxon>Trifolieae</taxon>
        <taxon>Medicago</taxon>
    </lineage>
</organism>
<name>G7KNA5_MEDTR</name>
<gene>
    <name evidence="3" type="ordered locus">MTR_6g060370</name>
    <name evidence="4" type="ORF">MtrunA17_Chr6g0476551</name>
</gene>
<dbReference type="Gramene" id="rna36706">
    <property type="protein sequence ID" value="RHN52086.1"/>
    <property type="gene ID" value="gene36706"/>
</dbReference>
<feature type="domain" description="Late nodulin" evidence="2">
    <location>
        <begin position="1"/>
        <end position="51"/>
    </location>
</feature>
<dbReference type="GO" id="GO:0046872">
    <property type="term" value="F:metal ion binding"/>
    <property type="evidence" value="ECO:0007669"/>
    <property type="project" value="InterPro"/>
</dbReference>
<dbReference type="Proteomes" id="UP000265566">
    <property type="component" value="Chromosome 6"/>
</dbReference>
<keyword evidence="6" id="KW-1185">Reference proteome</keyword>
<dbReference type="Proteomes" id="UP000002051">
    <property type="component" value="Chromosome 6"/>
</dbReference>
<reference evidence="7" key="4">
    <citation type="journal article" date="2018" name="Nat. Plants">
        <title>Whole-genome landscape of Medicago truncatula symbiotic genes.</title>
        <authorList>
            <person name="Pecrix Y."/>
            <person name="Staton S.E."/>
            <person name="Sallet E."/>
            <person name="Lelandais-Briere C."/>
            <person name="Moreau S."/>
            <person name="Carrere S."/>
            <person name="Blein T."/>
            <person name="Jardinaud M.F."/>
            <person name="Latrasse D."/>
            <person name="Zouine M."/>
            <person name="Zahm M."/>
            <person name="Kreplak J."/>
            <person name="Mayjonade B."/>
            <person name="Satge C."/>
            <person name="Perez M."/>
            <person name="Cauet S."/>
            <person name="Marande W."/>
            <person name="Chantry-Darmon C."/>
            <person name="Lopez-Roques C."/>
            <person name="Bouchez O."/>
            <person name="Berard A."/>
            <person name="Debelle F."/>
            <person name="Munos S."/>
            <person name="Bendahmane A."/>
            <person name="Berges H."/>
            <person name="Niebel A."/>
            <person name="Buitink J."/>
            <person name="Frugier F."/>
            <person name="Benhamed M."/>
            <person name="Crespi M."/>
            <person name="Gouzy J."/>
            <person name="Gamas P."/>
        </authorList>
    </citation>
    <scope>NUCLEOTIDE SEQUENCE [LARGE SCALE GENOMIC DNA]</scope>
    <source>
        <strain evidence="7">cv. Jemalong A17</strain>
    </source>
</reference>
<dbReference type="InterPro" id="IPR009810">
    <property type="entry name" value="Nodulin_late_dom"/>
</dbReference>
<reference evidence="5" key="3">
    <citation type="submission" date="2015-04" db="UniProtKB">
        <authorList>
            <consortium name="EnsemblPlants"/>
        </authorList>
    </citation>
    <scope>IDENTIFICATION</scope>
    <source>
        <strain evidence="5">cv. Jemalong A17</strain>
    </source>
</reference>
<sequence length="58" mass="6943">MAQSLIFVYALIIFLFLFRVEAEHLKIRCVTDDDCPKVEKPLYMYCGNHWCAYKLHFV</sequence>
<keyword evidence="1" id="KW-0732">Signal</keyword>
<reference evidence="4" key="5">
    <citation type="journal article" date="2018" name="Nat. Plants">
        <title>Whole-genome landscape of Medicago truncatula symbiotic genes.</title>
        <authorList>
            <person name="Pecrix Y."/>
            <person name="Gamas P."/>
            <person name="Carrere S."/>
        </authorList>
    </citation>
    <scope>NUCLEOTIDE SEQUENCE</scope>
    <source>
        <tissue evidence="4">Leaves</tissue>
    </source>
</reference>